<feature type="chain" id="PRO_5047174820" description="SH3 domain-containing protein" evidence="1">
    <location>
        <begin position="28"/>
        <end position="106"/>
    </location>
</feature>
<evidence type="ECO:0000313" key="3">
    <source>
        <dbReference type="Proteomes" id="UP001317259"/>
    </source>
</evidence>
<name>A0ABT0FL06_9ACTN</name>
<organism evidence="2 3">
    <name type="scientific">Actinomadura luzonensis</name>
    <dbReference type="NCBI Taxonomy" id="2805427"/>
    <lineage>
        <taxon>Bacteria</taxon>
        <taxon>Bacillati</taxon>
        <taxon>Actinomycetota</taxon>
        <taxon>Actinomycetes</taxon>
        <taxon>Streptosporangiales</taxon>
        <taxon>Thermomonosporaceae</taxon>
        <taxon>Actinomadura</taxon>
    </lineage>
</organism>
<keyword evidence="3" id="KW-1185">Reference proteome</keyword>
<sequence length="106" mass="11546">MVTRRIAAGLVAAVLAGSGLVVTGAAAPAAAVAVLERPRCKYRIKHVKTRLNVRAAPHGRIVDKLYPGDVTWGSCKSFGGWRRVRGTEVGRRGFSFTRYLKKIGRR</sequence>
<dbReference type="EMBL" id="JAKRKC020000001">
    <property type="protein sequence ID" value="MCK2213005.1"/>
    <property type="molecule type" value="Genomic_DNA"/>
</dbReference>
<comment type="caution">
    <text evidence="2">The sequence shown here is derived from an EMBL/GenBank/DDBJ whole genome shotgun (WGS) entry which is preliminary data.</text>
</comment>
<gene>
    <name evidence="2" type="ORF">MF672_004225</name>
</gene>
<evidence type="ECO:0000313" key="2">
    <source>
        <dbReference type="EMBL" id="MCK2213005.1"/>
    </source>
</evidence>
<dbReference type="Proteomes" id="UP001317259">
    <property type="component" value="Unassembled WGS sequence"/>
</dbReference>
<reference evidence="2 3" key="1">
    <citation type="submission" date="2022-04" db="EMBL/GenBank/DDBJ databases">
        <title>Genome draft of Actinomadura sp. ATCC 31491.</title>
        <authorList>
            <person name="Shi X."/>
            <person name="Du Y."/>
        </authorList>
    </citation>
    <scope>NUCLEOTIDE SEQUENCE [LARGE SCALE GENOMIC DNA]</scope>
    <source>
        <strain evidence="2 3">ATCC 31491</strain>
    </source>
</reference>
<protein>
    <recommendedName>
        <fullName evidence="4">SH3 domain-containing protein</fullName>
    </recommendedName>
</protein>
<feature type="signal peptide" evidence="1">
    <location>
        <begin position="1"/>
        <end position="27"/>
    </location>
</feature>
<evidence type="ECO:0000256" key="1">
    <source>
        <dbReference type="SAM" id="SignalP"/>
    </source>
</evidence>
<accession>A0ABT0FL06</accession>
<dbReference type="RefSeq" id="WP_242372575.1">
    <property type="nucleotide sequence ID" value="NZ_JAKRKC020000001.1"/>
</dbReference>
<keyword evidence="1" id="KW-0732">Signal</keyword>
<evidence type="ECO:0008006" key="4">
    <source>
        <dbReference type="Google" id="ProtNLM"/>
    </source>
</evidence>
<proteinExistence type="predicted"/>